<name>A0A914XRW7_9BILA</name>
<dbReference type="Proteomes" id="UP000887577">
    <property type="component" value="Unplaced"/>
</dbReference>
<accession>A0A914XRW7</accession>
<evidence type="ECO:0000313" key="3">
    <source>
        <dbReference type="WBParaSite" id="PSU_v2.g10736.t1"/>
    </source>
</evidence>
<evidence type="ECO:0000256" key="1">
    <source>
        <dbReference type="SAM" id="SignalP"/>
    </source>
</evidence>
<sequence>MLIFIFYGLIELFVVAQSGIPYALQIIQKINIQKCMQCPELYVNQICGIIDAEHAAGFAVAEKKPVPCGSHSIYYDTYWSNKICMKALISCSTNKYQYVYTYAEVYSDTIDASTSGMGIKESIDKGKKKIPKFFDSYRNSTFGLFLCNENGQWEHAHIEDYWHPSSKRVQVPQNISCLFSNLVIMNRDTSLPLLP</sequence>
<feature type="chain" id="PRO_5037180654" evidence="1">
    <location>
        <begin position="19"/>
        <end position="195"/>
    </location>
</feature>
<reference evidence="3" key="1">
    <citation type="submission" date="2022-11" db="UniProtKB">
        <authorList>
            <consortium name="WormBaseParasite"/>
        </authorList>
    </citation>
    <scope>IDENTIFICATION</scope>
</reference>
<dbReference type="AlphaFoldDB" id="A0A914XRW7"/>
<organism evidence="2 3">
    <name type="scientific">Panagrolaimus superbus</name>
    <dbReference type="NCBI Taxonomy" id="310955"/>
    <lineage>
        <taxon>Eukaryota</taxon>
        <taxon>Metazoa</taxon>
        <taxon>Ecdysozoa</taxon>
        <taxon>Nematoda</taxon>
        <taxon>Chromadorea</taxon>
        <taxon>Rhabditida</taxon>
        <taxon>Tylenchina</taxon>
        <taxon>Panagrolaimomorpha</taxon>
        <taxon>Panagrolaimoidea</taxon>
        <taxon>Panagrolaimidae</taxon>
        <taxon>Panagrolaimus</taxon>
    </lineage>
</organism>
<dbReference type="WBParaSite" id="PSU_v2.g10736.t1">
    <property type="protein sequence ID" value="PSU_v2.g10736.t1"/>
    <property type="gene ID" value="PSU_v2.g10736"/>
</dbReference>
<evidence type="ECO:0000313" key="2">
    <source>
        <dbReference type="Proteomes" id="UP000887577"/>
    </source>
</evidence>
<proteinExistence type="predicted"/>
<feature type="signal peptide" evidence="1">
    <location>
        <begin position="1"/>
        <end position="18"/>
    </location>
</feature>
<keyword evidence="1" id="KW-0732">Signal</keyword>
<protein>
    <submittedName>
        <fullName evidence="3">Uncharacterized protein</fullName>
    </submittedName>
</protein>
<keyword evidence="2" id="KW-1185">Reference proteome</keyword>